<evidence type="ECO:0000313" key="1">
    <source>
        <dbReference type="EMBL" id="QDY69783.1"/>
    </source>
</evidence>
<protein>
    <submittedName>
        <fullName evidence="1">Uncharacterized protein</fullName>
    </submittedName>
</protein>
<dbReference type="GO" id="GO:0000160">
    <property type="term" value="P:phosphorelay signal transduction system"/>
    <property type="evidence" value="ECO:0007669"/>
    <property type="project" value="InterPro"/>
</dbReference>
<dbReference type="EMBL" id="CP042261">
    <property type="protein sequence ID" value="QDY69783.1"/>
    <property type="molecule type" value="Genomic_DNA"/>
</dbReference>
<keyword evidence="2" id="KW-1185">Reference proteome</keyword>
<dbReference type="OrthoDB" id="7873775at2"/>
<sequence length="111" mass="12329">MPRSWAEIYERLGETGAEEMLCDAMEDMALRLARIDRYHRAGAFGSLGQTAEGLQAVARRIGMKDLARVARDVSICAMRRDRVGLAATQARLSRVGDRSLTEIWDPGEFTG</sequence>
<name>A0A5B8IW97_9RHOB</name>
<dbReference type="AlphaFoldDB" id="A0A5B8IW97"/>
<proteinExistence type="predicted"/>
<evidence type="ECO:0000313" key="2">
    <source>
        <dbReference type="Proteomes" id="UP000318483"/>
    </source>
</evidence>
<dbReference type="Proteomes" id="UP000318483">
    <property type="component" value="Chromosome"/>
</dbReference>
<reference evidence="1 2" key="1">
    <citation type="submission" date="2019-07" db="EMBL/GenBank/DDBJ databases">
        <title>Litoreibacter alkalisoli sp. nov., isolated from saline-alkaline soil.</title>
        <authorList>
            <person name="Wang S."/>
            <person name="Xu L."/>
            <person name="Xing Y.-T."/>
            <person name="Sun J.-Q."/>
        </authorList>
    </citation>
    <scope>NUCLEOTIDE SEQUENCE [LARGE SCALE GENOMIC DNA]</scope>
    <source>
        <strain evidence="1 2">LN3S51</strain>
    </source>
</reference>
<dbReference type="RefSeq" id="WP_146365160.1">
    <property type="nucleotide sequence ID" value="NZ_CP042261.1"/>
</dbReference>
<dbReference type="KEGG" id="lit:FPZ52_09220"/>
<dbReference type="SUPFAM" id="SSF47226">
    <property type="entry name" value="Histidine-containing phosphotransfer domain, HPT domain"/>
    <property type="match status" value="1"/>
</dbReference>
<dbReference type="InterPro" id="IPR036641">
    <property type="entry name" value="HPT_dom_sf"/>
</dbReference>
<organism evidence="1 2">
    <name type="scientific">Qingshengfaniella alkalisoli</name>
    <dbReference type="NCBI Taxonomy" id="2599296"/>
    <lineage>
        <taxon>Bacteria</taxon>
        <taxon>Pseudomonadati</taxon>
        <taxon>Pseudomonadota</taxon>
        <taxon>Alphaproteobacteria</taxon>
        <taxon>Rhodobacterales</taxon>
        <taxon>Paracoccaceae</taxon>
        <taxon>Qingshengfaniella</taxon>
    </lineage>
</organism>
<gene>
    <name evidence="1" type="ORF">FPZ52_09220</name>
</gene>
<accession>A0A5B8IW97</accession>